<dbReference type="AlphaFoldDB" id="A0A1X2I623"/>
<dbReference type="EMBL" id="MCGE01000025">
    <property type="protein sequence ID" value="ORZ10116.1"/>
    <property type="molecule type" value="Genomic_DNA"/>
</dbReference>
<name>A0A1X2I623_9FUNG</name>
<comment type="caution">
    <text evidence="2">The sequence shown here is derived from an EMBL/GenBank/DDBJ whole genome shotgun (WGS) entry which is preliminary data.</text>
</comment>
<accession>A0A1X2I623</accession>
<reference evidence="2 3" key="1">
    <citation type="submission" date="2016-07" db="EMBL/GenBank/DDBJ databases">
        <title>Pervasive Adenine N6-methylation of Active Genes in Fungi.</title>
        <authorList>
            <consortium name="DOE Joint Genome Institute"/>
            <person name="Mondo S.J."/>
            <person name="Dannebaum R.O."/>
            <person name="Kuo R.C."/>
            <person name="Labutti K."/>
            <person name="Haridas S."/>
            <person name="Kuo A."/>
            <person name="Salamov A."/>
            <person name="Ahrendt S.R."/>
            <person name="Lipzen A."/>
            <person name="Sullivan W."/>
            <person name="Andreopoulos W.B."/>
            <person name="Clum A."/>
            <person name="Lindquist E."/>
            <person name="Daum C."/>
            <person name="Ramamoorthy G.K."/>
            <person name="Gryganskyi A."/>
            <person name="Culley D."/>
            <person name="Magnuson J.K."/>
            <person name="James T.Y."/>
            <person name="O'Malley M.A."/>
            <person name="Stajich J.E."/>
            <person name="Spatafora J.W."/>
            <person name="Visel A."/>
            <person name="Grigoriev I.V."/>
        </authorList>
    </citation>
    <scope>NUCLEOTIDE SEQUENCE [LARGE SCALE GENOMIC DNA]</scope>
    <source>
        <strain evidence="2 3">NRRL 1336</strain>
    </source>
</reference>
<keyword evidence="1" id="KW-0812">Transmembrane</keyword>
<dbReference type="Proteomes" id="UP000193560">
    <property type="component" value="Unassembled WGS sequence"/>
</dbReference>
<proteinExistence type="predicted"/>
<keyword evidence="3" id="KW-1185">Reference proteome</keyword>
<keyword evidence="1" id="KW-0472">Membrane</keyword>
<evidence type="ECO:0000313" key="2">
    <source>
        <dbReference type="EMBL" id="ORZ10116.1"/>
    </source>
</evidence>
<keyword evidence="1" id="KW-1133">Transmembrane helix</keyword>
<evidence type="ECO:0000256" key="1">
    <source>
        <dbReference type="SAM" id="Phobius"/>
    </source>
</evidence>
<organism evidence="2 3">
    <name type="scientific">Absidia repens</name>
    <dbReference type="NCBI Taxonomy" id="90262"/>
    <lineage>
        <taxon>Eukaryota</taxon>
        <taxon>Fungi</taxon>
        <taxon>Fungi incertae sedis</taxon>
        <taxon>Mucoromycota</taxon>
        <taxon>Mucoromycotina</taxon>
        <taxon>Mucoromycetes</taxon>
        <taxon>Mucorales</taxon>
        <taxon>Cunninghamellaceae</taxon>
        <taxon>Absidia</taxon>
    </lineage>
</organism>
<gene>
    <name evidence="2" type="ORF">BCR42DRAFT_422769</name>
</gene>
<feature type="transmembrane region" description="Helical" evidence="1">
    <location>
        <begin position="62"/>
        <end position="82"/>
    </location>
</feature>
<evidence type="ECO:0000313" key="3">
    <source>
        <dbReference type="Proteomes" id="UP000193560"/>
    </source>
</evidence>
<sequence length="83" mass="9552">MNICAKIGFGCFAVFKGFAVHCLGSNGSGSSSFSFCYSNSSALHHSRIPKRRLDDIFWRFRFFFRAHISCYLCIVLNVYMFLF</sequence>
<protein>
    <submittedName>
        <fullName evidence="2">Uncharacterized protein</fullName>
    </submittedName>
</protein>